<organism evidence="3 4">
    <name type="scientific">Roseomonas genomospecies 6</name>
    <dbReference type="NCBI Taxonomy" id="214106"/>
    <lineage>
        <taxon>Bacteria</taxon>
        <taxon>Pseudomonadati</taxon>
        <taxon>Pseudomonadota</taxon>
        <taxon>Alphaproteobacteria</taxon>
        <taxon>Acetobacterales</taxon>
        <taxon>Roseomonadaceae</taxon>
        <taxon>Roseomonas</taxon>
    </lineage>
</organism>
<dbReference type="PANTHER" id="PTHR36924:SF1">
    <property type="entry name" value="ANTITOXIN HIGA-1"/>
    <property type="match status" value="1"/>
</dbReference>
<sequence length="121" mass="13341">MTIRIDDLEAGRVDLSAAVEAGVADQVLAPVHPGEILRDEWLEPLGLTAYRLAKDIGVPPNRVTEILAGRRAISAETALRLARYFGTDAQSWINLQSHYDLETARRSVGPRVEQEVRPRAA</sequence>
<dbReference type="CDD" id="cd00093">
    <property type="entry name" value="HTH_XRE"/>
    <property type="match status" value="1"/>
</dbReference>
<protein>
    <submittedName>
        <fullName evidence="3">Addiction module antidote protein, HigA family</fullName>
    </submittedName>
</protein>
<dbReference type="PROSITE" id="PS50943">
    <property type="entry name" value="HTH_CROC1"/>
    <property type="match status" value="1"/>
</dbReference>
<accession>A0A9W7TZ17</accession>
<dbReference type="GO" id="GO:0003677">
    <property type="term" value="F:DNA binding"/>
    <property type="evidence" value="ECO:0007669"/>
    <property type="project" value="UniProtKB-KW"/>
</dbReference>
<dbReference type="Proteomes" id="UP000480854">
    <property type="component" value="Unassembled WGS sequence"/>
</dbReference>
<dbReference type="PANTHER" id="PTHR36924">
    <property type="entry name" value="ANTITOXIN HIGA-1"/>
    <property type="match status" value="1"/>
</dbReference>
<keyword evidence="4" id="KW-1185">Reference proteome</keyword>
<dbReference type="EMBL" id="QOKW01000009">
    <property type="protein sequence ID" value="KAA0680377.1"/>
    <property type="molecule type" value="Genomic_DNA"/>
</dbReference>
<evidence type="ECO:0000259" key="2">
    <source>
        <dbReference type="PROSITE" id="PS50943"/>
    </source>
</evidence>
<dbReference type="SUPFAM" id="SSF47413">
    <property type="entry name" value="lambda repressor-like DNA-binding domains"/>
    <property type="match status" value="1"/>
</dbReference>
<gene>
    <name evidence="3" type="primary">higA</name>
    <name evidence="3" type="ORF">DS843_13795</name>
</gene>
<dbReference type="SMART" id="SM00530">
    <property type="entry name" value="HTH_XRE"/>
    <property type="match status" value="1"/>
</dbReference>
<dbReference type="InterPro" id="IPR001387">
    <property type="entry name" value="Cro/C1-type_HTH"/>
</dbReference>
<dbReference type="AlphaFoldDB" id="A0A9W7TZ17"/>
<comment type="caution">
    <text evidence="3">The sequence shown here is derived from an EMBL/GenBank/DDBJ whole genome shotgun (WGS) entry which is preliminary data.</text>
</comment>
<dbReference type="Pfam" id="PF01381">
    <property type="entry name" value="HTH_3"/>
    <property type="match status" value="1"/>
</dbReference>
<keyword evidence="1" id="KW-0238">DNA-binding</keyword>
<dbReference type="NCBIfam" id="TIGR02607">
    <property type="entry name" value="antidote_HigA"/>
    <property type="match status" value="1"/>
</dbReference>
<dbReference type="OrthoDB" id="3174593at2"/>
<name>A0A9W7TZ17_9PROT</name>
<dbReference type="RefSeq" id="WP_149469476.1">
    <property type="nucleotide sequence ID" value="NZ_QOKW01000009.1"/>
</dbReference>
<proteinExistence type="predicted"/>
<dbReference type="Gene3D" id="1.10.260.40">
    <property type="entry name" value="lambda repressor-like DNA-binding domains"/>
    <property type="match status" value="1"/>
</dbReference>
<dbReference type="InterPro" id="IPR013430">
    <property type="entry name" value="Toxin_antidote_HigA"/>
</dbReference>
<evidence type="ECO:0000313" key="3">
    <source>
        <dbReference type="EMBL" id="KAA0680377.1"/>
    </source>
</evidence>
<evidence type="ECO:0000313" key="4">
    <source>
        <dbReference type="Proteomes" id="UP000480854"/>
    </source>
</evidence>
<feature type="domain" description="HTH cro/C1-type" evidence="2">
    <location>
        <begin position="45"/>
        <end position="92"/>
    </location>
</feature>
<evidence type="ECO:0000256" key="1">
    <source>
        <dbReference type="ARBA" id="ARBA00023125"/>
    </source>
</evidence>
<dbReference type="InterPro" id="IPR010982">
    <property type="entry name" value="Lambda_DNA-bd_dom_sf"/>
</dbReference>
<reference evidence="3 4" key="1">
    <citation type="submission" date="2018-07" db="EMBL/GenBank/DDBJ databases">
        <title>Genome sequence of Azospirillum sp. ATCC 49961.</title>
        <authorList>
            <person name="Sant'Anna F.H."/>
            <person name="Baldani J.I."/>
            <person name="Zilli J.E."/>
            <person name="Reis V.M."/>
            <person name="Hartmann A."/>
            <person name="Cruz L."/>
            <person name="de Souza E.M."/>
            <person name="de Oliveira Pedrosa F."/>
            <person name="Passaglia L.M.P."/>
        </authorList>
    </citation>
    <scope>NUCLEOTIDE SEQUENCE [LARGE SCALE GENOMIC DNA]</scope>
    <source>
        <strain evidence="3 4">ATCC 49961</strain>
    </source>
</reference>